<feature type="compositionally biased region" description="Basic residues" evidence="1">
    <location>
        <begin position="157"/>
        <end position="171"/>
    </location>
</feature>
<organism evidence="2 3">
    <name type="scientific">Didymella rabiei</name>
    <name type="common">Chickpea ascochyta blight fungus</name>
    <name type="synonym">Mycosphaerella rabiei</name>
    <dbReference type="NCBI Taxonomy" id="5454"/>
    <lineage>
        <taxon>Eukaryota</taxon>
        <taxon>Fungi</taxon>
        <taxon>Dikarya</taxon>
        <taxon>Ascomycota</taxon>
        <taxon>Pezizomycotina</taxon>
        <taxon>Dothideomycetes</taxon>
        <taxon>Pleosporomycetidae</taxon>
        <taxon>Pleosporales</taxon>
        <taxon>Pleosporineae</taxon>
        <taxon>Didymellaceae</taxon>
        <taxon>Ascochyta</taxon>
    </lineage>
</organism>
<evidence type="ECO:0000313" key="2">
    <source>
        <dbReference type="EMBL" id="KZM22303.1"/>
    </source>
</evidence>
<proteinExistence type="predicted"/>
<feature type="compositionally biased region" description="Acidic residues" evidence="1">
    <location>
        <begin position="195"/>
        <end position="209"/>
    </location>
</feature>
<feature type="compositionally biased region" description="Acidic residues" evidence="1">
    <location>
        <begin position="142"/>
        <end position="152"/>
    </location>
</feature>
<protein>
    <recommendedName>
        <fullName evidence="4">DNA binding</fullName>
    </recommendedName>
</protein>
<evidence type="ECO:0008006" key="4">
    <source>
        <dbReference type="Google" id="ProtNLM"/>
    </source>
</evidence>
<evidence type="ECO:0000256" key="1">
    <source>
        <dbReference type="SAM" id="MobiDB-lite"/>
    </source>
</evidence>
<feature type="compositionally biased region" description="Polar residues" evidence="1">
    <location>
        <begin position="98"/>
        <end position="115"/>
    </location>
</feature>
<sequence length="209" mass="21853">MSTSTPKPSTGSGWTDRERLAYLLSLLEHSGAKPNIKVRNPIPSPFPPRTFSLLPTAPLPSGRSVIACERMLSRLKAALKGELDALRDGAAMRGCTNGDATNATTARDSEGSGSQASKATRGAAARKRKGGDGAAAAAYADADADADADVEVDGGVKKRSRNAKAGAKARARAKDSTIEGRGEVEWEGGVKKEEDEAEAEEVDTKEEEV</sequence>
<dbReference type="Proteomes" id="UP000076837">
    <property type="component" value="Unassembled WGS sequence"/>
</dbReference>
<evidence type="ECO:0000313" key="3">
    <source>
        <dbReference type="Proteomes" id="UP000076837"/>
    </source>
</evidence>
<feature type="compositionally biased region" description="Basic and acidic residues" evidence="1">
    <location>
        <begin position="172"/>
        <end position="194"/>
    </location>
</feature>
<dbReference type="EMBL" id="JYNV01000221">
    <property type="protein sequence ID" value="KZM22303.1"/>
    <property type="molecule type" value="Genomic_DNA"/>
</dbReference>
<feature type="region of interest" description="Disordered" evidence="1">
    <location>
        <begin position="93"/>
        <end position="209"/>
    </location>
</feature>
<dbReference type="AlphaFoldDB" id="A0A163C9K5"/>
<name>A0A163C9K5_DIDRA</name>
<keyword evidence="3" id="KW-1185">Reference proteome</keyword>
<accession>A0A163C9K5</accession>
<reference evidence="2 3" key="1">
    <citation type="journal article" date="2016" name="Sci. Rep.">
        <title>Draft genome sequencing and secretome analysis of fungal phytopathogen Ascochyta rabiei provides insight into the necrotrophic effector repertoire.</title>
        <authorList>
            <person name="Verma S."/>
            <person name="Gazara R.K."/>
            <person name="Nizam S."/>
            <person name="Parween S."/>
            <person name="Chattopadhyay D."/>
            <person name="Verma P.K."/>
        </authorList>
    </citation>
    <scope>NUCLEOTIDE SEQUENCE [LARGE SCALE GENOMIC DNA]</scope>
    <source>
        <strain evidence="2 3">ArDII</strain>
    </source>
</reference>
<comment type="caution">
    <text evidence="2">The sequence shown here is derived from an EMBL/GenBank/DDBJ whole genome shotgun (WGS) entry which is preliminary data.</text>
</comment>
<gene>
    <name evidence="2" type="ORF">ST47_g6542</name>
</gene>